<proteinExistence type="predicted"/>
<dbReference type="SUPFAM" id="SSF53850">
    <property type="entry name" value="Periplasmic binding protein-like II"/>
    <property type="match status" value="1"/>
</dbReference>
<comment type="subcellular location">
    <subcellularLocation>
        <location evidence="1">Membrane</location>
        <topology evidence="1">Multi-pass membrane protein</topology>
    </subcellularLocation>
</comment>
<sequence length="713" mass="79581">MSLSKKIIIGLLLGVAVGLFFGEYVSFFQVIGDGFVGLLQMTVLPYIMVSIIANLGRMSLTEGKALVINGLKILFLLLAIGVVTLVLLPLALPSWSASSFFKPSIIAVEQPLNFLELYIPSNPFGSMAKNIVPAVVLFSIFLGIGLSKIDQKKNLLHSMDVIADALNQINKMVIKITPYGVFAIAAYNAGTMSFDEIQRLHAYIIIYTIAVLLLGFYWLPLLISVTTGIKPKELFGATKSTLLTIFATGKIIVVLPQLISNVKKLMRYKDGRDDETSAKADIMMPLAYPFPNLGTFVIFVFVPFVGWYMGNSFNALENITFVGATLFSSFVAPVTGIPFLLDLMKLPQEMFQLFIISSVYTDRIRVVLGAIHLVALTIIAVKMTVGSIHILWPRLIRGVLVGIVLTSFALIGTRVYLAYALGESEQYESFIVMNLSKEFKTGQIKDVSVLISDTTQRKSYNQIRTIKNRGVLRVGYMANHLPFAFKNDKAEMVGFDIEMAYNLAEELGVKPEFYAVTPNQIKTLLFRGQIDIVMSGLVSTTQGLESYNLSNSYLDQTASLIVPDYNRAKFKSKSALLAQKDLKIGYTNNYFKDKIKKLLPNAELVKVSSPRPFFKKNKEKMDALLYSAEAGSAWTIIYPSYNVNVLQPDMIKIPTTYPLVKDDTWLLYVNTWLELKEKDGTIKQLFEHWIEGGGAHIVEPRWSVIKDVLHWVD</sequence>
<dbReference type="GO" id="GO:0015293">
    <property type="term" value="F:symporter activity"/>
    <property type="evidence" value="ECO:0007669"/>
    <property type="project" value="InterPro"/>
</dbReference>
<keyword evidence="4" id="KW-0732">Signal</keyword>
<accession>A0A918QX11</accession>
<organism evidence="9 10">
    <name type="scientific">Algibacter mikhailovii</name>
    <dbReference type="NCBI Taxonomy" id="425498"/>
    <lineage>
        <taxon>Bacteria</taxon>
        <taxon>Pseudomonadati</taxon>
        <taxon>Bacteroidota</taxon>
        <taxon>Flavobacteriia</taxon>
        <taxon>Flavobacteriales</taxon>
        <taxon>Flavobacteriaceae</taxon>
        <taxon>Algibacter</taxon>
    </lineage>
</organism>
<dbReference type="Proteomes" id="UP000636004">
    <property type="component" value="Unassembled WGS sequence"/>
</dbReference>
<dbReference type="SUPFAM" id="SSF118215">
    <property type="entry name" value="Proton glutamate symport protein"/>
    <property type="match status" value="1"/>
</dbReference>
<dbReference type="InterPro" id="IPR036458">
    <property type="entry name" value="Na:dicarbo_symporter_sf"/>
</dbReference>
<evidence type="ECO:0000256" key="1">
    <source>
        <dbReference type="ARBA" id="ARBA00004141"/>
    </source>
</evidence>
<evidence type="ECO:0000313" key="9">
    <source>
        <dbReference type="EMBL" id="GGZ73677.1"/>
    </source>
</evidence>
<dbReference type="PANTHER" id="PTHR35936">
    <property type="entry name" value="MEMBRANE-BOUND LYTIC MUREIN TRANSGLYCOSYLASE F"/>
    <property type="match status" value="1"/>
</dbReference>
<keyword evidence="10" id="KW-1185">Reference proteome</keyword>
<evidence type="ECO:0000256" key="7">
    <source>
        <dbReference type="SAM" id="Phobius"/>
    </source>
</evidence>
<dbReference type="RefSeq" id="WP_189359553.1">
    <property type="nucleotide sequence ID" value="NZ_BMWZ01000002.1"/>
</dbReference>
<keyword evidence="3 7" id="KW-0812">Transmembrane</keyword>
<feature type="transmembrane region" description="Helical" evidence="7">
    <location>
        <begin position="364"/>
        <end position="392"/>
    </location>
</feature>
<dbReference type="InterPro" id="IPR001991">
    <property type="entry name" value="Na-dicarboxylate_symporter"/>
</dbReference>
<evidence type="ECO:0000256" key="6">
    <source>
        <dbReference type="ARBA" id="ARBA00023136"/>
    </source>
</evidence>
<feature type="domain" description="Solute-binding protein family 3/N-terminal" evidence="8">
    <location>
        <begin position="471"/>
        <end position="693"/>
    </location>
</feature>
<feature type="transmembrane region" description="Helical" evidence="7">
    <location>
        <begin position="240"/>
        <end position="259"/>
    </location>
</feature>
<comment type="caution">
    <text evidence="9">The sequence shown here is derived from an EMBL/GenBank/DDBJ whole genome shotgun (WGS) entry which is preliminary data.</text>
</comment>
<evidence type="ECO:0000256" key="2">
    <source>
        <dbReference type="ARBA" id="ARBA00022448"/>
    </source>
</evidence>
<feature type="transmembrane region" description="Helical" evidence="7">
    <location>
        <begin position="34"/>
        <end position="53"/>
    </location>
</feature>
<feature type="transmembrane region" description="Helical" evidence="7">
    <location>
        <begin position="73"/>
        <end position="92"/>
    </location>
</feature>
<name>A0A918QX11_9FLAO</name>
<evidence type="ECO:0000256" key="4">
    <source>
        <dbReference type="ARBA" id="ARBA00022729"/>
    </source>
</evidence>
<feature type="transmembrane region" description="Helical" evidence="7">
    <location>
        <begin position="321"/>
        <end position="343"/>
    </location>
</feature>
<dbReference type="Gene3D" id="3.40.190.10">
    <property type="entry name" value="Periplasmic binding protein-like II"/>
    <property type="match status" value="2"/>
</dbReference>
<dbReference type="PANTHER" id="PTHR35936:SF19">
    <property type="entry name" value="AMINO-ACID-BINDING PROTEIN YXEM-RELATED"/>
    <property type="match status" value="1"/>
</dbReference>
<dbReference type="EMBL" id="BMWZ01000002">
    <property type="protein sequence ID" value="GGZ73677.1"/>
    <property type="molecule type" value="Genomic_DNA"/>
</dbReference>
<protein>
    <submittedName>
        <fullName evidence="9">ABC transporter substrate-binding protein</fullName>
    </submittedName>
</protein>
<feature type="transmembrane region" description="Helical" evidence="7">
    <location>
        <begin position="398"/>
        <end position="417"/>
    </location>
</feature>
<dbReference type="Pfam" id="PF00497">
    <property type="entry name" value="SBP_bac_3"/>
    <property type="match status" value="1"/>
</dbReference>
<keyword evidence="5 7" id="KW-1133">Transmembrane helix</keyword>
<dbReference type="GO" id="GO:0016020">
    <property type="term" value="C:membrane"/>
    <property type="evidence" value="ECO:0007669"/>
    <property type="project" value="UniProtKB-SubCell"/>
</dbReference>
<dbReference type="AlphaFoldDB" id="A0A918QX11"/>
<evidence type="ECO:0000313" key="10">
    <source>
        <dbReference type="Proteomes" id="UP000636004"/>
    </source>
</evidence>
<reference evidence="9" key="2">
    <citation type="submission" date="2020-09" db="EMBL/GenBank/DDBJ databases">
        <authorList>
            <person name="Sun Q."/>
            <person name="Kim S."/>
        </authorList>
    </citation>
    <scope>NUCLEOTIDE SEQUENCE</scope>
    <source>
        <strain evidence="9">KCTC 12710</strain>
    </source>
</reference>
<feature type="transmembrane region" description="Helical" evidence="7">
    <location>
        <begin position="7"/>
        <end position="28"/>
    </location>
</feature>
<dbReference type="Gene3D" id="1.10.3860.10">
    <property type="entry name" value="Sodium:dicarboxylate symporter"/>
    <property type="match status" value="1"/>
</dbReference>
<dbReference type="InterPro" id="IPR001638">
    <property type="entry name" value="Solute-binding_3/MltF_N"/>
</dbReference>
<reference evidence="9" key="1">
    <citation type="journal article" date="2014" name="Int. J. Syst. Evol. Microbiol.">
        <title>Complete genome sequence of Corynebacterium casei LMG S-19264T (=DSM 44701T), isolated from a smear-ripened cheese.</title>
        <authorList>
            <consortium name="US DOE Joint Genome Institute (JGI-PGF)"/>
            <person name="Walter F."/>
            <person name="Albersmeier A."/>
            <person name="Kalinowski J."/>
            <person name="Ruckert C."/>
        </authorList>
    </citation>
    <scope>NUCLEOTIDE SEQUENCE</scope>
    <source>
        <strain evidence="9">KCTC 12710</strain>
    </source>
</reference>
<dbReference type="PRINTS" id="PR00173">
    <property type="entry name" value="EDTRNSPORT"/>
</dbReference>
<evidence type="ECO:0000256" key="3">
    <source>
        <dbReference type="ARBA" id="ARBA00022692"/>
    </source>
</evidence>
<feature type="transmembrane region" description="Helical" evidence="7">
    <location>
        <begin position="200"/>
        <end position="220"/>
    </location>
</feature>
<dbReference type="Pfam" id="PF00375">
    <property type="entry name" value="SDF"/>
    <property type="match status" value="1"/>
</dbReference>
<evidence type="ECO:0000256" key="5">
    <source>
        <dbReference type="ARBA" id="ARBA00022989"/>
    </source>
</evidence>
<dbReference type="SMART" id="SM00062">
    <property type="entry name" value="PBPb"/>
    <property type="match status" value="1"/>
</dbReference>
<keyword evidence="2" id="KW-0813">Transport</keyword>
<evidence type="ECO:0000259" key="8">
    <source>
        <dbReference type="SMART" id="SM00062"/>
    </source>
</evidence>
<gene>
    <name evidence="9" type="ORF">GCM10007028_08680</name>
</gene>
<keyword evidence="6 7" id="KW-0472">Membrane</keyword>
<feature type="transmembrane region" description="Helical" evidence="7">
    <location>
        <begin position="131"/>
        <end position="149"/>
    </location>
</feature>
<feature type="transmembrane region" description="Helical" evidence="7">
    <location>
        <begin position="286"/>
        <end position="309"/>
    </location>
</feature>